<dbReference type="GO" id="GO:0004852">
    <property type="term" value="F:uroporphyrinogen-III synthase activity"/>
    <property type="evidence" value="ECO:0007669"/>
    <property type="project" value="InterPro"/>
</dbReference>
<protein>
    <submittedName>
        <fullName evidence="2">Tetrapyrrole biosynthesis, uroporphyrinogen III synthase</fullName>
    </submittedName>
</protein>
<keyword evidence="3" id="KW-1185">Reference proteome</keyword>
<evidence type="ECO:0000313" key="2">
    <source>
        <dbReference type="EMBL" id="KAF1939608.1"/>
    </source>
</evidence>
<dbReference type="PANTHER" id="PTHR12390">
    <property type="entry name" value="UROPORPHYRINOGEN III SYNTHASE"/>
    <property type="match status" value="1"/>
</dbReference>
<dbReference type="OrthoDB" id="5595751at2759"/>
<dbReference type="EMBL" id="ML976078">
    <property type="protein sequence ID" value="KAF1939608.1"/>
    <property type="molecule type" value="Genomic_DNA"/>
</dbReference>
<dbReference type="InterPro" id="IPR003754">
    <property type="entry name" value="4pyrrol_synth_uPrphyn_synth"/>
</dbReference>
<dbReference type="SUPFAM" id="SSF69618">
    <property type="entry name" value="HemD-like"/>
    <property type="match status" value="1"/>
</dbReference>
<dbReference type="Gene3D" id="3.40.50.10090">
    <property type="match status" value="2"/>
</dbReference>
<dbReference type="GO" id="GO:0005829">
    <property type="term" value="C:cytosol"/>
    <property type="evidence" value="ECO:0007669"/>
    <property type="project" value="TreeGrafter"/>
</dbReference>
<dbReference type="PANTHER" id="PTHR12390:SF0">
    <property type="entry name" value="UROPORPHYRINOGEN-III SYNTHASE"/>
    <property type="match status" value="1"/>
</dbReference>
<name>A0A6A5SJ26_9PLEO</name>
<dbReference type="AlphaFoldDB" id="A0A6A5SJ26"/>
<sequence>MAEQSRGRTPVLLLKTKSVPTDTYEELFLTVDDHRYAPVFVPVLEHRFKRDALREVREHVTRRGFVPESQQGRATYGALIFTSQRAVEAFIEVVEGIREEGTLNVNALLPESLPLYVVGPATARGLRALGLPCPILGEETGNGEALAAFILEHYSRIHAGTSNPPILFMVGDKRRDIIPRTLQSEELDAHKRTKVDELVIYETGEMQSFKTNFSAIWKNNAGQGSERQWVVVFSPTGCQAMLESLGLLDAESGKAKPVANRRDILVATIGPTTRDYLINEFDFTPDVCAEKPSPEGIAEGIKAFTQNNNWSHDR</sequence>
<dbReference type="InterPro" id="IPR039793">
    <property type="entry name" value="UROS/Hem4"/>
</dbReference>
<reference evidence="2" key="1">
    <citation type="journal article" date="2020" name="Stud. Mycol.">
        <title>101 Dothideomycetes genomes: a test case for predicting lifestyles and emergence of pathogens.</title>
        <authorList>
            <person name="Haridas S."/>
            <person name="Albert R."/>
            <person name="Binder M."/>
            <person name="Bloem J."/>
            <person name="Labutti K."/>
            <person name="Salamov A."/>
            <person name="Andreopoulos B."/>
            <person name="Baker S."/>
            <person name="Barry K."/>
            <person name="Bills G."/>
            <person name="Bluhm B."/>
            <person name="Cannon C."/>
            <person name="Castanera R."/>
            <person name="Culley D."/>
            <person name="Daum C."/>
            <person name="Ezra D."/>
            <person name="Gonzalez J."/>
            <person name="Henrissat B."/>
            <person name="Kuo A."/>
            <person name="Liang C."/>
            <person name="Lipzen A."/>
            <person name="Lutzoni F."/>
            <person name="Magnuson J."/>
            <person name="Mondo S."/>
            <person name="Nolan M."/>
            <person name="Ohm R."/>
            <person name="Pangilinan J."/>
            <person name="Park H.-J."/>
            <person name="Ramirez L."/>
            <person name="Alfaro M."/>
            <person name="Sun H."/>
            <person name="Tritt A."/>
            <person name="Yoshinaga Y."/>
            <person name="Zwiers L.-H."/>
            <person name="Turgeon B."/>
            <person name="Goodwin S."/>
            <person name="Spatafora J."/>
            <person name="Crous P."/>
            <person name="Grigoriev I."/>
        </authorList>
    </citation>
    <scope>NUCLEOTIDE SEQUENCE</scope>
    <source>
        <strain evidence="2">CBS 161.51</strain>
    </source>
</reference>
<feature type="domain" description="Tetrapyrrole biosynthesis uroporphyrinogen III synthase" evidence="1">
    <location>
        <begin position="34"/>
        <end position="298"/>
    </location>
</feature>
<evidence type="ECO:0000313" key="3">
    <source>
        <dbReference type="Proteomes" id="UP000800038"/>
    </source>
</evidence>
<dbReference type="Pfam" id="PF02602">
    <property type="entry name" value="HEM4"/>
    <property type="match status" value="1"/>
</dbReference>
<gene>
    <name evidence="2" type="ORF">EJ02DRAFT_436269</name>
</gene>
<dbReference type="GO" id="GO:0006780">
    <property type="term" value="P:uroporphyrinogen III biosynthetic process"/>
    <property type="evidence" value="ECO:0007669"/>
    <property type="project" value="InterPro"/>
</dbReference>
<proteinExistence type="predicted"/>
<dbReference type="FunFam" id="3.40.50.10090:FF:000011">
    <property type="entry name" value="Uroporphyrinogen-III synthase (UroS), putative"/>
    <property type="match status" value="1"/>
</dbReference>
<organism evidence="2 3">
    <name type="scientific">Clathrospora elynae</name>
    <dbReference type="NCBI Taxonomy" id="706981"/>
    <lineage>
        <taxon>Eukaryota</taxon>
        <taxon>Fungi</taxon>
        <taxon>Dikarya</taxon>
        <taxon>Ascomycota</taxon>
        <taxon>Pezizomycotina</taxon>
        <taxon>Dothideomycetes</taxon>
        <taxon>Pleosporomycetidae</taxon>
        <taxon>Pleosporales</taxon>
        <taxon>Diademaceae</taxon>
        <taxon>Clathrospora</taxon>
    </lineage>
</organism>
<dbReference type="UniPathway" id="UPA00251">
    <property type="reaction ID" value="UER00320"/>
</dbReference>
<dbReference type="GO" id="GO:0006782">
    <property type="term" value="P:protoporphyrinogen IX biosynthetic process"/>
    <property type="evidence" value="ECO:0007669"/>
    <property type="project" value="UniProtKB-UniPathway"/>
</dbReference>
<accession>A0A6A5SJ26</accession>
<dbReference type="CDD" id="cd06578">
    <property type="entry name" value="HemD"/>
    <property type="match status" value="1"/>
</dbReference>
<evidence type="ECO:0000259" key="1">
    <source>
        <dbReference type="Pfam" id="PF02602"/>
    </source>
</evidence>
<dbReference type="Proteomes" id="UP000800038">
    <property type="component" value="Unassembled WGS sequence"/>
</dbReference>
<dbReference type="InterPro" id="IPR036108">
    <property type="entry name" value="4pyrrol_syn_uPrphyn_synt_sf"/>
</dbReference>